<sequence>MGIAVSLIFIMFYALSTLRIMPPGRRVRLLTKSEILKKLLLVCALAWGNVHAAGLPAEILSALKAAKLPGDSLSLAIVPLQSSQPALYFQGDKPSSPASTMKLVTTYAGLSLLGPAYQWTTEISSTVKPVNGILNGDLYIKGYGDPKLNLERFWLMLRDLKAAGVKEIRGDLVLDRSFFSVSDENTPYDDDGDEPYRPFLVSPDSLLSNLKSVRLTLRAEAGGVVTSLEPNLAAVHIDNRLSSSPAASCEAVKNKLQLAVDNQGSSAKIVLSGSMPTGCTGERYLALLDHPSYTASLFRSLWAEQGGVISGVNRAGLVPAEAQVLLTARSPDLANVIRDINKFSNNTMARQLYLSLGTGEAGKDSSAKSFAAVSHWLNSRGKQFDELKMENGSGLSRQEQISARHMAELLIDAWQSPYAAEFISSLPLVALDGTMKKRLGSMVGEAHIKTGTLRDVRAAAGYVRDVNGQTSVVVAMINHPQATAGLPVLDEILRFVHRRVAKP</sequence>
<organism evidence="3 4">
    <name type="scientific">Iodobacter fluviatilis</name>
    <dbReference type="NCBI Taxonomy" id="537"/>
    <lineage>
        <taxon>Bacteria</taxon>
        <taxon>Pseudomonadati</taxon>
        <taxon>Pseudomonadota</taxon>
        <taxon>Betaproteobacteria</taxon>
        <taxon>Neisseriales</taxon>
        <taxon>Chitinibacteraceae</taxon>
        <taxon>Iodobacter</taxon>
    </lineage>
</organism>
<keyword evidence="2" id="KW-0378">Hydrolase</keyword>
<accession>A0ABY2CC30</accession>
<comment type="caution">
    <text evidence="3">The sequence shown here is derived from an EMBL/GenBank/DDBJ whole genome shotgun (WGS) entry which is preliminary data.</text>
</comment>
<dbReference type="EMBL" id="SMBT01000002">
    <property type="protein sequence ID" value="TCU89290.1"/>
    <property type="molecule type" value="Genomic_DNA"/>
</dbReference>
<dbReference type="Gene3D" id="3.40.710.10">
    <property type="entry name" value="DD-peptidase/beta-lactamase superfamily"/>
    <property type="match status" value="1"/>
</dbReference>
<dbReference type="SUPFAM" id="SSF56601">
    <property type="entry name" value="beta-lactamase/transpeptidase-like"/>
    <property type="match status" value="1"/>
</dbReference>
<dbReference type="InterPro" id="IPR000667">
    <property type="entry name" value="Peptidase_S13"/>
</dbReference>
<reference evidence="3 4" key="1">
    <citation type="submission" date="2019-03" db="EMBL/GenBank/DDBJ databases">
        <title>Genomic Encyclopedia of Type Strains, Phase IV (KMG-IV): sequencing the most valuable type-strain genomes for metagenomic binning, comparative biology and taxonomic classification.</title>
        <authorList>
            <person name="Goeker M."/>
        </authorList>
    </citation>
    <scope>NUCLEOTIDE SEQUENCE [LARGE SCALE GENOMIC DNA]</scope>
    <source>
        <strain evidence="3 4">DSM 3764</strain>
    </source>
</reference>
<name>A0ABY2CC30_9NEIS</name>
<dbReference type="NCBIfam" id="TIGR00666">
    <property type="entry name" value="PBP4"/>
    <property type="match status" value="1"/>
</dbReference>
<gene>
    <name evidence="3" type="ORF">EV682_102202</name>
</gene>
<dbReference type="Proteomes" id="UP000295794">
    <property type="component" value="Unassembled WGS sequence"/>
</dbReference>
<dbReference type="PANTHER" id="PTHR30023:SF0">
    <property type="entry name" value="PENICILLIN-SENSITIVE CARBOXYPEPTIDASE A"/>
    <property type="match status" value="1"/>
</dbReference>
<evidence type="ECO:0000256" key="1">
    <source>
        <dbReference type="ARBA" id="ARBA00006096"/>
    </source>
</evidence>
<dbReference type="GO" id="GO:0004180">
    <property type="term" value="F:carboxypeptidase activity"/>
    <property type="evidence" value="ECO:0007669"/>
    <property type="project" value="UniProtKB-KW"/>
</dbReference>
<proteinExistence type="inferred from homology"/>
<protein>
    <submittedName>
        <fullName evidence="3">D-alanyl-D-alanine carboxypeptidase/D-alanyl-D-alanine-endopeptidase (Penicillin-binding protein 4)</fullName>
    </submittedName>
</protein>
<evidence type="ECO:0000313" key="4">
    <source>
        <dbReference type="Proteomes" id="UP000295794"/>
    </source>
</evidence>
<comment type="similarity">
    <text evidence="1">Belongs to the peptidase S13 family.</text>
</comment>
<dbReference type="PANTHER" id="PTHR30023">
    <property type="entry name" value="D-ALANYL-D-ALANINE CARBOXYPEPTIDASE"/>
    <property type="match status" value="1"/>
</dbReference>
<dbReference type="InterPro" id="IPR012338">
    <property type="entry name" value="Beta-lactam/transpept-like"/>
</dbReference>
<dbReference type="Gene3D" id="3.50.80.20">
    <property type="entry name" value="D-Ala-D-Ala carboxypeptidase C, peptidase S13"/>
    <property type="match status" value="1"/>
</dbReference>
<evidence type="ECO:0000313" key="3">
    <source>
        <dbReference type="EMBL" id="TCU89290.1"/>
    </source>
</evidence>
<evidence type="ECO:0000256" key="2">
    <source>
        <dbReference type="ARBA" id="ARBA00022801"/>
    </source>
</evidence>
<keyword evidence="4" id="KW-1185">Reference proteome</keyword>
<dbReference type="Pfam" id="PF02113">
    <property type="entry name" value="Peptidase_S13"/>
    <property type="match status" value="1"/>
</dbReference>
<keyword evidence="3" id="KW-0121">Carboxypeptidase</keyword>
<dbReference type="PRINTS" id="PR00922">
    <property type="entry name" value="DADACBPTASE3"/>
</dbReference>
<keyword evidence="3" id="KW-0645">Protease</keyword>